<evidence type="ECO:0000313" key="3">
    <source>
        <dbReference type="Proteomes" id="UP001165122"/>
    </source>
</evidence>
<name>A0A9W7KUR0_9STRA</name>
<dbReference type="InterPro" id="IPR040684">
    <property type="entry name" value="HMUDK_hel"/>
</dbReference>
<evidence type="ECO:0000259" key="1">
    <source>
        <dbReference type="Pfam" id="PF18723"/>
    </source>
</evidence>
<accession>A0A9W7KUR0</accession>
<protein>
    <recommendedName>
        <fullName evidence="1">5-hmdU DNA kinase helical domain-containing protein</fullName>
    </recommendedName>
</protein>
<dbReference type="OrthoDB" id="433924at2759"/>
<organism evidence="2 3">
    <name type="scientific">Triparma laevis f. longispina</name>
    <dbReference type="NCBI Taxonomy" id="1714387"/>
    <lineage>
        <taxon>Eukaryota</taxon>
        <taxon>Sar</taxon>
        <taxon>Stramenopiles</taxon>
        <taxon>Ochrophyta</taxon>
        <taxon>Bolidophyceae</taxon>
        <taxon>Parmales</taxon>
        <taxon>Triparmaceae</taxon>
        <taxon>Triparma</taxon>
    </lineage>
</organism>
<dbReference type="AlphaFoldDB" id="A0A9W7KUR0"/>
<gene>
    <name evidence="2" type="ORF">TrLO_g9688</name>
</gene>
<dbReference type="Pfam" id="PF18723">
    <property type="entry name" value="HMUDK_hel"/>
    <property type="match status" value="1"/>
</dbReference>
<dbReference type="EMBL" id="BRXW01000170">
    <property type="protein sequence ID" value="GMI12021.1"/>
    <property type="molecule type" value="Genomic_DNA"/>
</dbReference>
<reference evidence="3" key="1">
    <citation type="journal article" date="2023" name="Commun. Biol.">
        <title>Genome analysis of Parmales, the sister group of diatoms, reveals the evolutionary specialization of diatoms from phago-mixotrophs to photoautotrophs.</title>
        <authorList>
            <person name="Ban H."/>
            <person name="Sato S."/>
            <person name="Yoshikawa S."/>
            <person name="Yamada K."/>
            <person name="Nakamura Y."/>
            <person name="Ichinomiya M."/>
            <person name="Sato N."/>
            <person name="Blanc-Mathieu R."/>
            <person name="Endo H."/>
            <person name="Kuwata A."/>
            <person name="Ogata H."/>
        </authorList>
    </citation>
    <scope>NUCLEOTIDE SEQUENCE [LARGE SCALE GENOMIC DNA]</scope>
    <source>
        <strain evidence="3">NIES 3700</strain>
    </source>
</reference>
<feature type="domain" description="5-hmdU DNA kinase helical" evidence="1">
    <location>
        <begin position="15"/>
        <end position="80"/>
    </location>
</feature>
<keyword evidence="3" id="KW-1185">Reference proteome</keyword>
<proteinExistence type="predicted"/>
<sequence>MGTMTANEFIGDNCAFGPGLKSSIDQMFKNVKSKEETGEKINYLAKEAKTVFKRLGLEFPYLEQEFAPVDMEHSLRYFSRCLKARRELCVDDRDIFGTIIGYIWPFEDLK</sequence>
<dbReference type="Proteomes" id="UP001165122">
    <property type="component" value="Unassembled WGS sequence"/>
</dbReference>
<evidence type="ECO:0000313" key="2">
    <source>
        <dbReference type="EMBL" id="GMI12021.1"/>
    </source>
</evidence>
<comment type="caution">
    <text evidence="2">The sequence shown here is derived from an EMBL/GenBank/DDBJ whole genome shotgun (WGS) entry which is preliminary data.</text>
</comment>